<sequence length="176" mass="18847">MQRENESIGWALAFEFVPAAIFGSAVAFASATYLAQPPVSVAPIAAGAAALGGIWLALGKFGSPRRQFALTDFEQTPVEYELSSLGELLEQADVAGIVEQLGASGDKTSTEELVLDDVLAAVEEDSRVVRLFEPSDTAGEMHARIEDHLRSTPRQTPPDATQELHDALAALRRSLR</sequence>
<dbReference type="RefSeq" id="WP_187707778.1">
    <property type="nucleotide sequence ID" value="NZ_CP060782.1"/>
</dbReference>
<gene>
    <name evidence="2" type="ORF">H9L14_08600</name>
</gene>
<evidence type="ECO:0000313" key="3">
    <source>
        <dbReference type="Proteomes" id="UP000516105"/>
    </source>
</evidence>
<evidence type="ECO:0000313" key="2">
    <source>
        <dbReference type="EMBL" id="QNP44820.1"/>
    </source>
</evidence>
<dbReference type="EMBL" id="CP060782">
    <property type="protein sequence ID" value="QNP44820.1"/>
    <property type="molecule type" value="Genomic_DNA"/>
</dbReference>
<protein>
    <submittedName>
        <fullName evidence="2">Uncharacterized protein</fullName>
    </submittedName>
</protein>
<keyword evidence="3" id="KW-1185">Reference proteome</keyword>
<name>A0ABX6T738_9SPHN</name>
<feature type="transmembrane region" description="Helical" evidence="1">
    <location>
        <begin position="12"/>
        <end position="35"/>
    </location>
</feature>
<evidence type="ECO:0000256" key="1">
    <source>
        <dbReference type="SAM" id="Phobius"/>
    </source>
</evidence>
<organism evidence="2 3">
    <name type="scientific">Sphingomonas sediminicola</name>
    <dbReference type="NCBI Taxonomy" id="386874"/>
    <lineage>
        <taxon>Bacteria</taxon>
        <taxon>Pseudomonadati</taxon>
        <taxon>Pseudomonadota</taxon>
        <taxon>Alphaproteobacteria</taxon>
        <taxon>Sphingomonadales</taxon>
        <taxon>Sphingomonadaceae</taxon>
        <taxon>Sphingomonas</taxon>
    </lineage>
</organism>
<keyword evidence="1" id="KW-1133">Transmembrane helix</keyword>
<accession>A0ABX6T738</accession>
<feature type="transmembrane region" description="Helical" evidence="1">
    <location>
        <begin position="41"/>
        <end position="58"/>
    </location>
</feature>
<keyword evidence="1" id="KW-0812">Transmembrane</keyword>
<proteinExistence type="predicted"/>
<dbReference type="Proteomes" id="UP000516105">
    <property type="component" value="Chromosome"/>
</dbReference>
<keyword evidence="1" id="KW-0472">Membrane</keyword>
<reference evidence="2 3" key="1">
    <citation type="submission" date="2020-08" db="EMBL/GenBank/DDBJ databases">
        <title>Genome sequence of Sphingomonas sediminicola KACC 15039T.</title>
        <authorList>
            <person name="Hyun D.-W."/>
            <person name="Bae J.-W."/>
        </authorList>
    </citation>
    <scope>NUCLEOTIDE SEQUENCE [LARGE SCALE GENOMIC DNA]</scope>
    <source>
        <strain evidence="2 3">KACC 15039</strain>
    </source>
</reference>